<proteinExistence type="predicted"/>
<evidence type="ECO:0000313" key="1">
    <source>
        <dbReference type="EMBL" id="GEM48714.1"/>
    </source>
</evidence>
<organism evidence="1 2">
    <name type="scientific">Deinococcus cellulosilyticus (strain DSM 18568 / NBRC 106333 / KACC 11606 / 5516J-15)</name>
    <dbReference type="NCBI Taxonomy" id="1223518"/>
    <lineage>
        <taxon>Bacteria</taxon>
        <taxon>Thermotogati</taxon>
        <taxon>Deinococcota</taxon>
        <taxon>Deinococci</taxon>
        <taxon>Deinococcales</taxon>
        <taxon>Deinococcaceae</taxon>
        <taxon>Deinococcus</taxon>
    </lineage>
</organism>
<comment type="caution">
    <text evidence="1">The sequence shown here is derived from an EMBL/GenBank/DDBJ whole genome shotgun (WGS) entry which is preliminary data.</text>
</comment>
<dbReference type="Proteomes" id="UP000321306">
    <property type="component" value="Unassembled WGS sequence"/>
</dbReference>
<keyword evidence="2" id="KW-1185">Reference proteome</keyword>
<evidence type="ECO:0000313" key="2">
    <source>
        <dbReference type="Proteomes" id="UP000321306"/>
    </source>
</evidence>
<accession>A0A511N797</accession>
<name>A0A511N797_DEIC1</name>
<gene>
    <name evidence="1" type="ORF">DC3_43490</name>
</gene>
<dbReference type="AlphaFoldDB" id="A0A511N797"/>
<protein>
    <submittedName>
        <fullName evidence="1">Uncharacterized protein</fullName>
    </submittedName>
</protein>
<sequence>MPEVPARVKELLVIVQNLQNAHHACSSKSLKRCNQEELQNAQQKLTSLAYWRAQLLNFDLSVDGLQDLIQ</sequence>
<dbReference type="EMBL" id="BJXB01000023">
    <property type="protein sequence ID" value="GEM48714.1"/>
    <property type="molecule type" value="Genomic_DNA"/>
</dbReference>
<reference evidence="1 2" key="1">
    <citation type="submission" date="2019-07" db="EMBL/GenBank/DDBJ databases">
        <title>Whole genome shotgun sequence of Deinococcus cellulosilyticus NBRC 106333.</title>
        <authorList>
            <person name="Hosoyama A."/>
            <person name="Uohara A."/>
            <person name="Ohji S."/>
            <person name="Ichikawa N."/>
        </authorList>
    </citation>
    <scope>NUCLEOTIDE SEQUENCE [LARGE SCALE GENOMIC DNA]</scope>
    <source>
        <strain evidence="1 2">NBRC 106333</strain>
    </source>
</reference>